<evidence type="ECO:0000256" key="1">
    <source>
        <dbReference type="SAM" id="SignalP"/>
    </source>
</evidence>
<gene>
    <name evidence="2" type="ORF">SAMN05216297_108254</name>
</gene>
<organism evidence="2 3">
    <name type="scientific">Flavobacterium phragmitis</name>
    <dbReference type="NCBI Taxonomy" id="739143"/>
    <lineage>
        <taxon>Bacteria</taxon>
        <taxon>Pseudomonadati</taxon>
        <taxon>Bacteroidota</taxon>
        <taxon>Flavobacteriia</taxon>
        <taxon>Flavobacteriales</taxon>
        <taxon>Flavobacteriaceae</taxon>
        <taxon>Flavobacterium</taxon>
    </lineage>
</organism>
<feature type="chain" id="PRO_5011664025" evidence="1">
    <location>
        <begin position="19"/>
        <end position="315"/>
    </location>
</feature>
<feature type="signal peptide" evidence="1">
    <location>
        <begin position="1"/>
        <end position="18"/>
    </location>
</feature>
<evidence type="ECO:0000313" key="3">
    <source>
        <dbReference type="Proteomes" id="UP000199672"/>
    </source>
</evidence>
<dbReference type="AlphaFoldDB" id="A0A1I1SWY8"/>
<dbReference type="RefSeq" id="WP_091495386.1">
    <property type="nucleotide sequence ID" value="NZ_FOMH01000008.1"/>
</dbReference>
<protein>
    <submittedName>
        <fullName evidence="2">Uncharacterized protein</fullName>
    </submittedName>
</protein>
<keyword evidence="3" id="KW-1185">Reference proteome</keyword>
<dbReference type="EMBL" id="FOMH01000008">
    <property type="protein sequence ID" value="SFD50872.1"/>
    <property type="molecule type" value="Genomic_DNA"/>
</dbReference>
<dbReference type="Proteomes" id="UP000199672">
    <property type="component" value="Unassembled WGS sequence"/>
</dbReference>
<evidence type="ECO:0000313" key="2">
    <source>
        <dbReference type="EMBL" id="SFD50872.1"/>
    </source>
</evidence>
<name>A0A1I1SWY8_9FLAO</name>
<dbReference type="OrthoDB" id="1333853at2"/>
<accession>A0A1I1SWY8</accession>
<reference evidence="3" key="1">
    <citation type="submission" date="2016-10" db="EMBL/GenBank/DDBJ databases">
        <authorList>
            <person name="Varghese N."/>
            <person name="Submissions S."/>
        </authorList>
    </citation>
    <scope>NUCLEOTIDE SEQUENCE [LARGE SCALE GENOMIC DNA]</scope>
    <source>
        <strain evidence="3">CGMCC 1.10370</strain>
    </source>
</reference>
<sequence>MKTFLLFITCLLAIYCQAQPQNYSPKVMLAIETYAFLKGQGSALEKVAMQFPSLEDDVESVQKSAVLHGRAQRNIEQFLKEELKENQFKILQKHIDSLVNQQLKYPIEQEKHAKDFIKKVKDKIRFSYDTIGEKGIMSFAYLDAPHQEFADGHTMYFSTKDHPKAEESIVKIAIPRSWNAEEAQMPATIQQFTSHDGTGDERILIVMYELEDDQNLLLNEKTVSEMIAPESKIIRTEKVKIDGMPALMVEMEEIIAFNTDKKKIRMLQFMFIHKQKLYCLQGSVGPAPLHHNLDHRLRKYEPLFRLVAAGTDVVH</sequence>
<dbReference type="STRING" id="739143.SAMN05216297_108254"/>
<proteinExistence type="predicted"/>
<keyword evidence="1" id="KW-0732">Signal</keyword>